<evidence type="ECO:0000256" key="1">
    <source>
        <dbReference type="ARBA" id="ARBA00022723"/>
    </source>
</evidence>
<dbReference type="PROSITE" id="PS51157">
    <property type="entry name" value="ZF_UBR"/>
    <property type="match status" value="1"/>
</dbReference>
<feature type="zinc finger region" description="UBR-type" evidence="4">
    <location>
        <begin position="285"/>
        <end position="358"/>
    </location>
</feature>
<sequence length="389" mass="43270">MDDILWAIEDALGEEIFERIKNAQRPSRDLVFTLRKRKDDVVLADDFQAAVLEIESLHEVLTATARQLLPKVNEEESGTHENVTSRGDAITFASIGLQEIKSPDVLRQEISRVERGNGVSVILFSNEKSSPTSSNFHTGLRKLVREFPSVKFMHASCDNFEMGLLARSLDIKCPTTLTFVKDGHRRTRGEDIDEIKDDITNALADLRRARTAPTVQDKRHPRPPPDWSEQKALAFWRMLPKSVPGILLAARMRREVRPLLLHTLPHVRTRDPDSARILEKSAVSGVCGHYSVEGETIHTCLTCDDDSPVDYCEKCYDRGQHVGHRVMTRPAPHGRCYCDCGTLANGKPLGPQCQKHKQEGDVSTMRGSGGGGSIGDMLAELLASSLSTD</sequence>
<evidence type="ECO:0000256" key="5">
    <source>
        <dbReference type="SAM" id="MobiDB-lite"/>
    </source>
</evidence>
<evidence type="ECO:0000256" key="3">
    <source>
        <dbReference type="ARBA" id="ARBA00022833"/>
    </source>
</evidence>
<proteinExistence type="predicted"/>
<dbReference type="InterPro" id="IPR003126">
    <property type="entry name" value="Znf_UBR"/>
</dbReference>
<accession>A0A165G7B4</accession>
<gene>
    <name evidence="7" type="ORF">EXIGLDRAFT_794902</name>
</gene>
<organism evidence="7 8">
    <name type="scientific">Exidia glandulosa HHB12029</name>
    <dbReference type="NCBI Taxonomy" id="1314781"/>
    <lineage>
        <taxon>Eukaryota</taxon>
        <taxon>Fungi</taxon>
        <taxon>Dikarya</taxon>
        <taxon>Basidiomycota</taxon>
        <taxon>Agaricomycotina</taxon>
        <taxon>Agaricomycetes</taxon>
        <taxon>Auriculariales</taxon>
        <taxon>Exidiaceae</taxon>
        <taxon>Exidia</taxon>
    </lineage>
</organism>
<reference evidence="7 8" key="1">
    <citation type="journal article" date="2016" name="Mol. Biol. Evol.">
        <title>Comparative Genomics of Early-Diverging Mushroom-Forming Fungi Provides Insights into the Origins of Lignocellulose Decay Capabilities.</title>
        <authorList>
            <person name="Nagy L.G."/>
            <person name="Riley R."/>
            <person name="Tritt A."/>
            <person name="Adam C."/>
            <person name="Daum C."/>
            <person name="Floudas D."/>
            <person name="Sun H."/>
            <person name="Yadav J.S."/>
            <person name="Pangilinan J."/>
            <person name="Larsson K.H."/>
            <person name="Matsuura K."/>
            <person name="Barry K."/>
            <person name="Labutti K."/>
            <person name="Kuo R."/>
            <person name="Ohm R.A."/>
            <person name="Bhattacharya S.S."/>
            <person name="Shirouzu T."/>
            <person name="Yoshinaga Y."/>
            <person name="Martin F.M."/>
            <person name="Grigoriev I.V."/>
            <person name="Hibbett D.S."/>
        </authorList>
    </citation>
    <scope>NUCLEOTIDE SEQUENCE [LARGE SCALE GENOMIC DNA]</scope>
    <source>
        <strain evidence="7 8">HHB12029</strain>
    </source>
</reference>
<dbReference type="OrthoDB" id="3246858at2759"/>
<dbReference type="CDD" id="cd19670">
    <property type="entry name" value="UBR-box_UBR1_2_3"/>
    <property type="match status" value="1"/>
</dbReference>
<keyword evidence="8" id="KW-1185">Reference proteome</keyword>
<dbReference type="Pfam" id="PF02207">
    <property type="entry name" value="zf-UBR"/>
    <property type="match status" value="1"/>
</dbReference>
<name>A0A165G7B4_EXIGL</name>
<dbReference type="AlphaFoldDB" id="A0A165G7B4"/>
<dbReference type="EMBL" id="KV426056">
    <property type="protein sequence ID" value="KZV90083.1"/>
    <property type="molecule type" value="Genomic_DNA"/>
</dbReference>
<feature type="domain" description="UBR-type" evidence="6">
    <location>
        <begin position="285"/>
        <end position="358"/>
    </location>
</feature>
<keyword evidence="2" id="KW-0863">Zinc-finger</keyword>
<protein>
    <recommendedName>
        <fullName evidence="6">UBR-type domain-containing protein</fullName>
    </recommendedName>
</protein>
<evidence type="ECO:0000256" key="4">
    <source>
        <dbReference type="PROSITE-ProRule" id="PRU00508"/>
    </source>
</evidence>
<dbReference type="Gene3D" id="2.10.110.30">
    <property type="match status" value="1"/>
</dbReference>
<dbReference type="STRING" id="1314781.A0A165G7B4"/>
<feature type="region of interest" description="Disordered" evidence="5">
    <location>
        <begin position="352"/>
        <end position="372"/>
    </location>
</feature>
<dbReference type="Gene3D" id="3.40.30.10">
    <property type="entry name" value="Glutaredoxin"/>
    <property type="match status" value="1"/>
</dbReference>
<dbReference type="InParanoid" id="A0A165G7B4"/>
<dbReference type="GO" id="GO:0008270">
    <property type="term" value="F:zinc ion binding"/>
    <property type="evidence" value="ECO:0007669"/>
    <property type="project" value="UniProtKB-KW"/>
</dbReference>
<evidence type="ECO:0000259" key="6">
    <source>
        <dbReference type="PROSITE" id="PS51157"/>
    </source>
</evidence>
<keyword evidence="3" id="KW-0862">Zinc</keyword>
<evidence type="ECO:0000313" key="7">
    <source>
        <dbReference type="EMBL" id="KZV90083.1"/>
    </source>
</evidence>
<evidence type="ECO:0000313" key="8">
    <source>
        <dbReference type="Proteomes" id="UP000077266"/>
    </source>
</evidence>
<keyword evidence="1" id="KW-0479">Metal-binding</keyword>
<dbReference type="SMART" id="SM00396">
    <property type="entry name" value="ZnF_UBR1"/>
    <property type="match status" value="1"/>
</dbReference>
<dbReference type="Proteomes" id="UP000077266">
    <property type="component" value="Unassembled WGS sequence"/>
</dbReference>
<evidence type="ECO:0000256" key="2">
    <source>
        <dbReference type="ARBA" id="ARBA00022771"/>
    </source>
</evidence>